<reference evidence="2 3" key="1">
    <citation type="submission" date="2016-04" db="EMBL/GenBank/DDBJ databases">
        <title>Genome sequence of Clostridium magnum DSM 2767.</title>
        <authorList>
            <person name="Poehlein A."/>
            <person name="Uhlig R."/>
            <person name="Fischer R."/>
            <person name="Bahl H."/>
            <person name="Daniel R."/>
        </authorList>
    </citation>
    <scope>NUCLEOTIDE SEQUENCE [LARGE SCALE GENOMIC DNA]</scope>
    <source>
        <strain evidence="2 3">DSM 2767</strain>
    </source>
</reference>
<dbReference type="EMBL" id="LWAE01000002">
    <property type="protein sequence ID" value="KZL92368.1"/>
    <property type="molecule type" value="Genomic_DNA"/>
</dbReference>
<evidence type="ECO:0000313" key="2">
    <source>
        <dbReference type="EMBL" id="KZL92368.1"/>
    </source>
</evidence>
<dbReference type="PATRIC" id="fig|1121326.3.peg.2169"/>
<accession>A0A161WZ11</accession>
<dbReference type="AlphaFoldDB" id="A0A161WZ11"/>
<evidence type="ECO:0000313" key="3">
    <source>
        <dbReference type="Proteomes" id="UP000076603"/>
    </source>
</evidence>
<dbReference type="STRING" id="1121326.CLMAG_21770"/>
<keyword evidence="3" id="KW-1185">Reference proteome</keyword>
<protein>
    <submittedName>
        <fullName evidence="2">Uncharacterized protein</fullName>
    </submittedName>
</protein>
<dbReference type="Proteomes" id="UP000076603">
    <property type="component" value="Unassembled WGS sequence"/>
</dbReference>
<proteinExistence type="predicted"/>
<feature type="chain" id="PRO_5010168630" evidence="1">
    <location>
        <begin position="31"/>
        <end position="54"/>
    </location>
</feature>
<sequence length="54" mass="5938">MKKSRRFNISQLGILSTVAASLLFSNKAYAASPTVYKLDGLNRYETNLSIVNDG</sequence>
<keyword evidence="1" id="KW-0732">Signal</keyword>
<gene>
    <name evidence="2" type="ORF">CLMAG_21770</name>
</gene>
<feature type="signal peptide" evidence="1">
    <location>
        <begin position="1"/>
        <end position="30"/>
    </location>
</feature>
<organism evidence="2 3">
    <name type="scientific">Clostridium magnum DSM 2767</name>
    <dbReference type="NCBI Taxonomy" id="1121326"/>
    <lineage>
        <taxon>Bacteria</taxon>
        <taxon>Bacillati</taxon>
        <taxon>Bacillota</taxon>
        <taxon>Clostridia</taxon>
        <taxon>Eubacteriales</taxon>
        <taxon>Clostridiaceae</taxon>
        <taxon>Clostridium</taxon>
    </lineage>
</organism>
<name>A0A161WZ11_9CLOT</name>
<evidence type="ECO:0000256" key="1">
    <source>
        <dbReference type="SAM" id="SignalP"/>
    </source>
</evidence>
<dbReference type="RefSeq" id="WP_161486951.1">
    <property type="nucleotide sequence ID" value="NZ_FQXL01000004.1"/>
</dbReference>
<comment type="caution">
    <text evidence="2">The sequence shown here is derived from an EMBL/GenBank/DDBJ whole genome shotgun (WGS) entry which is preliminary data.</text>
</comment>